<evidence type="ECO:0000313" key="4">
    <source>
        <dbReference type="Proteomes" id="UP000305109"/>
    </source>
</evidence>
<feature type="signal peptide" evidence="2">
    <location>
        <begin position="1"/>
        <end position="33"/>
    </location>
</feature>
<feature type="region of interest" description="Disordered" evidence="1">
    <location>
        <begin position="113"/>
        <end position="136"/>
    </location>
</feature>
<name>A0ABY2RL96_9NOCA</name>
<accession>A0ABY2RL96</accession>
<reference evidence="3 4" key="1">
    <citation type="submission" date="2019-04" db="EMBL/GenBank/DDBJ databases">
        <title>Rhodococcus oryzae sp. nov., a novel actinomycete isolated from rhizosphere soil of rice (Oryza sativa L.).</title>
        <authorList>
            <person name="Li C."/>
        </authorList>
    </citation>
    <scope>NUCLEOTIDE SEQUENCE [LARGE SCALE GENOMIC DNA]</scope>
    <source>
        <strain evidence="3 4">NEAU-CX67</strain>
    </source>
</reference>
<feature type="chain" id="PRO_5045227809" evidence="2">
    <location>
        <begin position="34"/>
        <end position="433"/>
    </location>
</feature>
<dbReference type="EMBL" id="SUMD01000004">
    <property type="protein sequence ID" value="TJZ78531.1"/>
    <property type="molecule type" value="Genomic_DNA"/>
</dbReference>
<proteinExistence type="predicted"/>
<keyword evidence="2" id="KW-0732">Signal</keyword>
<evidence type="ECO:0000313" key="3">
    <source>
        <dbReference type="EMBL" id="TJZ78531.1"/>
    </source>
</evidence>
<comment type="caution">
    <text evidence="3">The sequence shown here is derived from an EMBL/GenBank/DDBJ whole genome shotgun (WGS) entry which is preliminary data.</text>
</comment>
<dbReference type="RefSeq" id="WP_136909686.1">
    <property type="nucleotide sequence ID" value="NZ_SUMD01000004.1"/>
</dbReference>
<keyword evidence="4" id="KW-1185">Reference proteome</keyword>
<gene>
    <name evidence="3" type="ORF">FCG67_10915</name>
</gene>
<sequence>MPDSARHSTIAVRVLLVLVCTVLAAAFGAPALAAPATPAGPESPACAWRFMSNETVLNVAFPDANATYWVLPYALGGDDRIELSGDYPAARYFSLNTYGTDLNTVDTLRDDQIVPDQGSGNPFADPSSTGSPESAPRWHATVVPGEADHALNQIRALPTGAASQAVPMGFLIIRVYVPDDAASPPGGVPLPAIALVLNSGETTIPISTCPTPFDPADATDGPMGQAMEATFDRLIAGAASGAFPGNVPEATFVNPASTSGLFPNGDNKYIGAGLTYQPGRIVVVRGRAPTFPDTRAGVPVTEPGQQVRYWSMCQNDQVSPYPVVACAADFQTNLDARGYYTYVVAAPEDVPAAAASDPTVTVLPWGSTAVPKKVLFLRHMLPSPAFYPQSVQASQAANSDPATTMGEYYPRASYCARADFEAGGYRACLDGNG</sequence>
<organism evidence="3 4">
    <name type="scientific">Rhodococcus oryzae</name>
    <dbReference type="NCBI Taxonomy" id="2571143"/>
    <lineage>
        <taxon>Bacteria</taxon>
        <taxon>Bacillati</taxon>
        <taxon>Actinomycetota</taxon>
        <taxon>Actinomycetes</taxon>
        <taxon>Mycobacteriales</taxon>
        <taxon>Nocardiaceae</taxon>
        <taxon>Rhodococcus</taxon>
    </lineage>
</organism>
<evidence type="ECO:0000256" key="2">
    <source>
        <dbReference type="SAM" id="SignalP"/>
    </source>
</evidence>
<protein>
    <submittedName>
        <fullName evidence="3">Uncharacterized protein</fullName>
    </submittedName>
</protein>
<evidence type="ECO:0000256" key="1">
    <source>
        <dbReference type="SAM" id="MobiDB-lite"/>
    </source>
</evidence>
<dbReference type="Proteomes" id="UP000305109">
    <property type="component" value="Unassembled WGS sequence"/>
</dbReference>